<dbReference type="Pfam" id="PF07855">
    <property type="entry name" value="ATG101"/>
    <property type="match status" value="1"/>
</dbReference>
<keyword evidence="3" id="KW-0072">Autophagy</keyword>
<dbReference type="AlphaFoldDB" id="A0A8S0VXM6"/>
<sequence>MGATNIFLELVVRRNPRLGYPNVNSEPPPLDQLYFFQRGPMSNGELPTITVDLVLDRLTAKDVLHGVLHAILFHRLFGTIKPQTFEVLDVTMPGVSDSDTERLVSEKVDAFWRGIEGGASKRGNITVTIAERKPKKNWFSMGEEEIPWEQWVINAELRQPKTERDRQTFQANLASTLTNAIETMISYTSSERGRAVVPPITDSSTISPFPFKVLVKVGNQEVG</sequence>
<evidence type="ECO:0000256" key="2">
    <source>
        <dbReference type="ARBA" id="ARBA00018874"/>
    </source>
</evidence>
<evidence type="ECO:0000256" key="1">
    <source>
        <dbReference type="ARBA" id="ARBA00007130"/>
    </source>
</evidence>
<organism evidence="4 5">
    <name type="scientific">Cyclocybe aegerita</name>
    <name type="common">Black poplar mushroom</name>
    <name type="synonym">Agrocybe aegerita</name>
    <dbReference type="NCBI Taxonomy" id="1973307"/>
    <lineage>
        <taxon>Eukaryota</taxon>
        <taxon>Fungi</taxon>
        <taxon>Dikarya</taxon>
        <taxon>Basidiomycota</taxon>
        <taxon>Agaricomycotina</taxon>
        <taxon>Agaricomycetes</taxon>
        <taxon>Agaricomycetidae</taxon>
        <taxon>Agaricales</taxon>
        <taxon>Agaricineae</taxon>
        <taxon>Bolbitiaceae</taxon>
        <taxon>Cyclocybe</taxon>
    </lineage>
</organism>
<dbReference type="GO" id="GO:0000045">
    <property type="term" value="P:autophagosome assembly"/>
    <property type="evidence" value="ECO:0007669"/>
    <property type="project" value="TreeGrafter"/>
</dbReference>
<comment type="caution">
    <text evidence="4">The sequence shown here is derived from an EMBL/GenBank/DDBJ whole genome shotgun (WGS) entry which is preliminary data.</text>
</comment>
<dbReference type="GO" id="GO:1990316">
    <property type="term" value="C:Atg1/ULK1 kinase complex"/>
    <property type="evidence" value="ECO:0007669"/>
    <property type="project" value="TreeGrafter"/>
</dbReference>
<dbReference type="InterPro" id="IPR012445">
    <property type="entry name" value="ATG101"/>
</dbReference>
<dbReference type="GO" id="GO:0000407">
    <property type="term" value="C:phagophore assembly site"/>
    <property type="evidence" value="ECO:0007669"/>
    <property type="project" value="TreeGrafter"/>
</dbReference>
<keyword evidence="5" id="KW-1185">Reference proteome</keyword>
<dbReference type="OrthoDB" id="10259639at2759"/>
<name>A0A8S0VXM6_CYCAE</name>
<gene>
    <name evidence="4" type="ORF">AAE3_LOCUS3250</name>
</gene>
<evidence type="ECO:0000313" key="4">
    <source>
        <dbReference type="EMBL" id="CAA7261031.1"/>
    </source>
</evidence>
<proteinExistence type="inferred from homology"/>
<dbReference type="PANTHER" id="PTHR13292">
    <property type="entry name" value="AUTOPHAGY-RELATED PROTEIN 101"/>
    <property type="match status" value="1"/>
</dbReference>
<protein>
    <recommendedName>
        <fullName evidence="2">Autophagy-related protein 101</fullName>
    </recommendedName>
</protein>
<reference evidence="4 5" key="1">
    <citation type="submission" date="2020-01" db="EMBL/GenBank/DDBJ databases">
        <authorList>
            <person name="Gupta K D."/>
        </authorList>
    </citation>
    <scope>NUCLEOTIDE SEQUENCE [LARGE SCALE GENOMIC DNA]</scope>
</reference>
<dbReference type="Proteomes" id="UP000467700">
    <property type="component" value="Unassembled WGS sequence"/>
</dbReference>
<evidence type="ECO:0000256" key="3">
    <source>
        <dbReference type="ARBA" id="ARBA00023006"/>
    </source>
</evidence>
<accession>A0A8S0VXM6</accession>
<evidence type="ECO:0000313" key="5">
    <source>
        <dbReference type="Proteomes" id="UP000467700"/>
    </source>
</evidence>
<dbReference type="GO" id="GO:0019901">
    <property type="term" value="F:protein kinase binding"/>
    <property type="evidence" value="ECO:0007669"/>
    <property type="project" value="TreeGrafter"/>
</dbReference>
<dbReference type="EMBL" id="CACVBS010000031">
    <property type="protein sequence ID" value="CAA7261031.1"/>
    <property type="molecule type" value="Genomic_DNA"/>
</dbReference>
<dbReference type="PANTHER" id="PTHR13292:SF0">
    <property type="entry name" value="AUTOPHAGY-RELATED PROTEIN 101"/>
    <property type="match status" value="1"/>
</dbReference>
<comment type="similarity">
    <text evidence="1">Belongs to the ATG101 family.</text>
</comment>